<name>A0A974D803_XENLA</name>
<protein>
    <submittedName>
        <fullName evidence="3">Uncharacterized protein</fullName>
    </submittedName>
</protein>
<feature type="compositionally biased region" description="Polar residues" evidence="2">
    <location>
        <begin position="25"/>
        <end position="36"/>
    </location>
</feature>
<accession>A0A974D803</accession>
<dbReference type="EMBL" id="CM004472">
    <property type="protein sequence ID" value="OCT85986.1"/>
    <property type="molecule type" value="Genomic_DNA"/>
</dbReference>
<sequence>MGPPSVKKKQQIQTPPMFQWHATEHSQLPSLSPCTEHSSDPKHQVTNANTQARLQAVQKLFETEFTAAVTGFSGQIRELDDRLEYTAGGHAAALQEDQKHIASHQAQIAQLENKVEDLENRLQRGNLRARGVPETVTDVASLMDEVLHQLLPELLD</sequence>
<keyword evidence="1" id="KW-0175">Coiled coil</keyword>
<evidence type="ECO:0000313" key="4">
    <source>
        <dbReference type="Proteomes" id="UP000694892"/>
    </source>
</evidence>
<proteinExistence type="predicted"/>
<evidence type="ECO:0000256" key="1">
    <source>
        <dbReference type="SAM" id="Coils"/>
    </source>
</evidence>
<gene>
    <name evidence="3" type="ORF">XELAEV_18024156mg</name>
</gene>
<organism evidence="3 4">
    <name type="scientific">Xenopus laevis</name>
    <name type="common">African clawed frog</name>
    <dbReference type="NCBI Taxonomy" id="8355"/>
    <lineage>
        <taxon>Eukaryota</taxon>
        <taxon>Metazoa</taxon>
        <taxon>Chordata</taxon>
        <taxon>Craniata</taxon>
        <taxon>Vertebrata</taxon>
        <taxon>Euteleostomi</taxon>
        <taxon>Amphibia</taxon>
        <taxon>Batrachia</taxon>
        <taxon>Anura</taxon>
        <taxon>Pipoidea</taxon>
        <taxon>Pipidae</taxon>
        <taxon>Xenopodinae</taxon>
        <taxon>Xenopus</taxon>
        <taxon>Xenopus</taxon>
    </lineage>
</organism>
<dbReference type="Proteomes" id="UP000694892">
    <property type="component" value="Chromosome 4L"/>
</dbReference>
<dbReference type="AlphaFoldDB" id="A0A974D803"/>
<feature type="region of interest" description="Disordered" evidence="2">
    <location>
        <begin position="23"/>
        <end position="43"/>
    </location>
</feature>
<evidence type="ECO:0000313" key="3">
    <source>
        <dbReference type="EMBL" id="OCT85986.1"/>
    </source>
</evidence>
<evidence type="ECO:0000256" key="2">
    <source>
        <dbReference type="SAM" id="MobiDB-lite"/>
    </source>
</evidence>
<feature type="coiled-coil region" evidence="1">
    <location>
        <begin position="94"/>
        <end position="128"/>
    </location>
</feature>
<reference evidence="4" key="1">
    <citation type="journal article" date="2016" name="Nature">
        <title>Genome evolution in the allotetraploid frog Xenopus laevis.</title>
        <authorList>
            <person name="Session A.M."/>
            <person name="Uno Y."/>
            <person name="Kwon T."/>
            <person name="Chapman J.A."/>
            <person name="Toyoda A."/>
            <person name="Takahashi S."/>
            <person name="Fukui A."/>
            <person name="Hikosaka A."/>
            <person name="Suzuki A."/>
            <person name="Kondo M."/>
            <person name="van Heeringen S.J."/>
            <person name="Quigley I."/>
            <person name="Heinz S."/>
            <person name="Ogino H."/>
            <person name="Ochi H."/>
            <person name="Hellsten U."/>
            <person name="Lyons J.B."/>
            <person name="Simakov O."/>
            <person name="Putnam N."/>
            <person name="Stites J."/>
            <person name="Kuroki Y."/>
            <person name="Tanaka T."/>
            <person name="Michiue T."/>
            <person name="Watanabe M."/>
            <person name="Bogdanovic O."/>
            <person name="Lister R."/>
            <person name="Georgiou G."/>
            <person name="Paranjpe S.S."/>
            <person name="van Kruijsbergen I."/>
            <person name="Shu S."/>
            <person name="Carlson J."/>
            <person name="Kinoshita T."/>
            <person name="Ohta Y."/>
            <person name="Mawaribuchi S."/>
            <person name="Jenkins J."/>
            <person name="Grimwood J."/>
            <person name="Schmutz J."/>
            <person name="Mitros T."/>
            <person name="Mozaffari S.V."/>
            <person name="Suzuki Y."/>
            <person name="Haramoto Y."/>
            <person name="Yamamoto T.S."/>
            <person name="Takagi C."/>
            <person name="Heald R."/>
            <person name="Miller K."/>
            <person name="Haudenschild C."/>
            <person name="Kitzman J."/>
            <person name="Nakayama T."/>
            <person name="Izutsu Y."/>
            <person name="Robert J."/>
            <person name="Fortriede J."/>
            <person name="Burns K."/>
            <person name="Lotay V."/>
            <person name="Karimi K."/>
            <person name="Yasuoka Y."/>
            <person name="Dichmann D.S."/>
            <person name="Flajnik M.F."/>
            <person name="Houston D.W."/>
            <person name="Shendure J."/>
            <person name="DuPasquier L."/>
            <person name="Vize P.D."/>
            <person name="Zorn A.M."/>
            <person name="Ito M."/>
            <person name="Marcotte E.M."/>
            <person name="Wallingford J.B."/>
            <person name="Ito Y."/>
            <person name="Asashima M."/>
            <person name="Ueno N."/>
            <person name="Matsuda Y."/>
            <person name="Veenstra G.J."/>
            <person name="Fujiyama A."/>
            <person name="Harland R.M."/>
            <person name="Taira M."/>
            <person name="Rokhsar D.S."/>
        </authorList>
    </citation>
    <scope>NUCLEOTIDE SEQUENCE [LARGE SCALE GENOMIC DNA]</scope>
    <source>
        <strain evidence="4">J</strain>
    </source>
</reference>